<dbReference type="EMBL" id="CM020618">
    <property type="protein sequence ID" value="KAK1860822.1"/>
    <property type="molecule type" value="Genomic_DNA"/>
</dbReference>
<evidence type="ECO:0000313" key="1">
    <source>
        <dbReference type="EMBL" id="KAK1860822.1"/>
    </source>
</evidence>
<reference evidence="1" key="1">
    <citation type="submission" date="2019-11" db="EMBL/GenBank/DDBJ databases">
        <title>Nori genome reveals adaptations in red seaweeds to the harsh intertidal environment.</title>
        <authorList>
            <person name="Wang D."/>
            <person name="Mao Y."/>
        </authorList>
    </citation>
    <scope>NUCLEOTIDE SEQUENCE</scope>
    <source>
        <tissue evidence="1">Gametophyte</tissue>
    </source>
</reference>
<dbReference type="Proteomes" id="UP000798662">
    <property type="component" value="Chromosome 1"/>
</dbReference>
<gene>
    <name evidence="1" type="ORF">I4F81_003408</name>
</gene>
<comment type="caution">
    <text evidence="1">The sequence shown here is derived from an EMBL/GenBank/DDBJ whole genome shotgun (WGS) entry which is preliminary data.</text>
</comment>
<evidence type="ECO:0000313" key="2">
    <source>
        <dbReference type="Proteomes" id="UP000798662"/>
    </source>
</evidence>
<keyword evidence="2" id="KW-1185">Reference proteome</keyword>
<name>A0ACC3BSE0_PYRYE</name>
<proteinExistence type="predicted"/>
<accession>A0ACC3BSE0</accession>
<organism evidence="1 2">
    <name type="scientific">Pyropia yezoensis</name>
    <name type="common">Susabi-nori</name>
    <name type="synonym">Porphyra yezoensis</name>
    <dbReference type="NCBI Taxonomy" id="2788"/>
    <lineage>
        <taxon>Eukaryota</taxon>
        <taxon>Rhodophyta</taxon>
        <taxon>Bangiophyceae</taxon>
        <taxon>Bangiales</taxon>
        <taxon>Bangiaceae</taxon>
        <taxon>Pyropia</taxon>
    </lineage>
</organism>
<sequence>MPPPPRSVTTGRRCGQVASQAAAAGLPLPSLPLPCRFRRSVRPVMAARRPRGDSSSAPEWEGGGRTPPTSPPPPPPPTLPPPPPPPPLPTPSQLPPPVSSPPLPLPPLRYRLGERGTRRSGRSAGHHPSETYVAGSAVFVVLSMAAGVSVVCAAALAAGGVVGTAAVAAASSAVPPPTQPPGDGAPPGAFTAHIPSLWCDTVGLTIPDGRRGWYLGWANAGESGDRCFVPAGAGSCASPVEFPSAFLQPLPAGAASAVAAAAAASDMAGPEAVAAAAVAAGAAAAPAAGAAEGSATAAAPSPPFSSSPLPLSCGEGRPETEPLRTTPVCRAGLAARLKTLSRAPITGRFLQHLTTHALPAPLPLFNGGGSLMYERPLVRLLGLTRNTVAGAVHRETDVYDVLGFSRVTVGTCTEADCADSSAVAVAGAQARDFAWRQLPLLMLAGDIAPGSAGEPGEPSVPPRQQTISMGDEGVLTLGWAVLANPAWLRPAASEAAGGTAVTSSAAAATAAAIATAPSGLSTAAQRRGLWDLRARVTLDTSAAPGGHPNPSADYYLDGDDTRVSARWLPAIVAILCRDPVDSFVRLPHVVCRHGWGGAHEWQRGGGGGRGGDRGGTAANDGGDSGGGSSPTPTPADHLVALGAAAGGAEDPSTVPRSSSASRVMWFISPRLPNDPGAPPPRSCPPLADLTRGASRTVAWRPPWVAARGVREINPLSVAEAALAASCSTCLLDVAQVAPREPQAAALLLGSILVADRATHFDEVEAELRRFSNIYDPKVFYVEPPSEPTAMGPLMLALIVLVPEAIALISVFIASPQVGRRELVLAALFFVAGLVSSGGIILLAVTEIHGASWRAAAVRDSLRLDLGRNATAWANRDIQLTGTTDLQAVGIYRTETVVVLARHGYHPRLLIGLATAFSAVYVGLSGGVVALIARRAGRPPPPPRIWRSPRQLVMLFVKKRRGRGRWRPEP</sequence>
<protein>
    <submittedName>
        <fullName evidence="1">Uncharacterized protein</fullName>
    </submittedName>
</protein>